<dbReference type="AlphaFoldDB" id="A0A1J3FBE0"/>
<dbReference type="PANTHER" id="PTHR31900">
    <property type="entry name" value="F-BOX/RNI SUPERFAMILY PROTEIN-RELATED"/>
    <property type="match status" value="1"/>
</dbReference>
<evidence type="ECO:0000259" key="1">
    <source>
        <dbReference type="PROSITE" id="PS50181"/>
    </source>
</evidence>
<dbReference type="InterPro" id="IPR053781">
    <property type="entry name" value="F-box_AtFBL13-like"/>
</dbReference>
<feature type="domain" description="F-box" evidence="1">
    <location>
        <begin position="15"/>
        <end position="51"/>
    </location>
</feature>
<dbReference type="Pfam" id="PF24758">
    <property type="entry name" value="LRR_At5g56370"/>
    <property type="match status" value="1"/>
</dbReference>
<accession>A0A1J3FBE0</accession>
<dbReference type="CDD" id="cd22160">
    <property type="entry name" value="F-box_AtFBL13-like"/>
    <property type="match status" value="1"/>
</dbReference>
<dbReference type="InterPro" id="IPR001810">
    <property type="entry name" value="F-box_dom"/>
</dbReference>
<dbReference type="SUPFAM" id="SSF81383">
    <property type="entry name" value="F-box domain"/>
    <property type="match status" value="1"/>
</dbReference>
<name>A0A1J3FBE0_NOCCA</name>
<reference evidence="2" key="1">
    <citation type="submission" date="2016-07" db="EMBL/GenBank/DDBJ databases">
        <title>De novo transcriptome assembly of four accessions of the metal hyperaccumulator plant Noccaea caerulescens.</title>
        <authorList>
            <person name="Blande D."/>
            <person name="Halimaa P."/>
            <person name="Tervahauta A.I."/>
            <person name="Aarts M.G."/>
            <person name="Karenlampi S.O."/>
        </authorList>
    </citation>
    <scope>NUCLEOTIDE SEQUENCE</scope>
</reference>
<dbReference type="Pfam" id="PF00646">
    <property type="entry name" value="F-box"/>
    <property type="match status" value="1"/>
</dbReference>
<proteinExistence type="predicted"/>
<dbReference type="InterPro" id="IPR055411">
    <property type="entry name" value="LRR_FXL15/At3g58940/PEG3-like"/>
</dbReference>
<gene>
    <name evidence="2" type="ORF">LC_TR19734_c1_g1_i1_g.66035</name>
</gene>
<evidence type="ECO:0000313" key="2">
    <source>
        <dbReference type="EMBL" id="JAU39973.1"/>
    </source>
</evidence>
<dbReference type="PANTHER" id="PTHR31900:SF25">
    <property type="entry name" value="FBD DOMAIN-CONTAINING PROTEIN"/>
    <property type="match status" value="1"/>
</dbReference>
<protein>
    <submittedName>
        <fullName evidence="2">Putative FBD-associated F-box protein</fullName>
    </submittedName>
</protein>
<organism evidence="2">
    <name type="scientific">Noccaea caerulescens</name>
    <name type="common">Alpine penny-cress</name>
    <name type="synonym">Thlaspi caerulescens</name>
    <dbReference type="NCBI Taxonomy" id="107243"/>
    <lineage>
        <taxon>Eukaryota</taxon>
        <taxon>Viridiplantae</taxon>
        <taxon>Streptophyta</taxon>
        <taxon>Embryophyta</taxon>
        <taxon>Tracheophyta</taxon>
        <taxon>Spermatophyta</taxon>
        <taxon>Magnoliopsida</taxon>
        <taxon>eudicotyledons</taxon>
        <taxon>Gunneridae</taxon>
        <taxon>Pentapetalae</taxon>
        <taxon>rosids</taxon>
        <taxon>malvids</taxon>
        <taxon>Brassicales</taxon>
        <taxon>Brassicaceae</taxon>
        <taxon>Coluteocarpeae</taxon>
        <taxon>Noccaea</taxon>
    </lineage>
</organism>
<dbReference type="EMBL" id="GEVK01012859">
    <property type="protein sequence ID" value="JAU39973.1"/>
    <property type="molecule type" value="Transcribed_RNA"/>
</dbReference>
<dbReference type="PROSITE" id="PS50181">
    <property type="entry name" value="FBOX"/>
    <property type="match status" value="1"/>
</dbReference>
<sequence length="397" mass="45399">MVGRGKSKQARSEELDRISELPNPLKSQILSHLPTKDAVKTSFISTAWRSLWLWVPQLELDSREFADLAAFVKFGDRFFDLARTSSIHKLNLTLDRNEDEDEDASYLTPWIDAAVKRKVQHVHFRCSSDKYLYEMPKSLYICETLVSLELYKMKLVDSEVFSLPCLKTLQLKLIWYTNESTLERLVSSCPLLEELKILVGWNDLKLYRVKSRSLKKFFFIRTSSASLRDSVSGVVIDAPLLRVMCIYDNVSKSFQVDNLEHGAKLGLALDFGLEDLDEAGVSSRRNRVRSFLPGISRASFMTIDADTFKLIHDYFKLEPLPQFRYMSRLSVTLCVSDLKGLPTFLESCPNLEVLNVALNDYEEMNHNSFFASVVPECLLSSLKIVDLDIRISGYAAE</sequence>
<dbReference type="Gene3D" id="3.80.10.10">
    <property type="entry name" value="Ribonuclease Inhibitor"/>
    <property type="match status" value="1"/>
</dbReference>
<dbReference type="SUPFAM" id="SSF52047">
    <property type="entry name" value="RNI-like"/>
    <property type="match status" value="1"/>
</dbReference>
<dbReference type="InterPro" id="IPR050232">
    <property type="entry name" value="FBL13/AtMIF1-like"/>
</dbReference>
<dbReference type="InterPro" id="IPR032675">
    <property type="entry name" value="LRR_dom_sf"/>
</dbReference>
<dbReference type="InterPro" id="IPR036047">
    <property type="entry name" value="F-box-like_dom_sf"/>
</dbReference>